<evidence type="ECO:0000259" key="1">
    <source>
        <dbReference type="Pfam" id="PF25297"/>
    </source>
</evidence>
<dbReference type="OrthoDB" id="2426838at2"/>
<comment type="caution">
    <text evidence="2">The sequence shown here is derived from an EMBL/GenBank/DDBJ whole genome shotgun (WGS) entry which is preliminary data.</text>
</comment>
<accession>A0A417YAJ1</accession>
<keyword evidence="3" id="KW-1185">Reference proteome</keyword>
<dbReference type="Proteomes" id="UP000285456">
    <property type="component" value="Unassembled WGS sequence"/>
</dbReference>
<dbReference type="AlphaFoldDB" id="A0A417YAJ1"/>
<protein>
    <recommendedName>
        <fullName evidence="1">DUF7878 domain-containing protein</fullName>
    </recommendedName>
</protein>
<evidence type="ECO:0000313" key="2">
    <source>
        <dbReference type="EMBL" id="RHW29526.1"/>
    </source>
</evidence>
<dbReference type="RefSeq" id="WP_095313804.1">
    <property type="nucleotide sequence ID" value="NZ_JAMAWL010000003.1"/>
</dbReference>
<feature type="domain" description="DUF7878" evidence="1">
    <location>
        <begin position="18"/>
        <end position="130"/>
    </location>
</feature>
<reference evidence="2 3" key="1">
    <citation type="journal article" date="2007" name="Int. J. Syst. Evol. Microbiol.">
        <title>Oceanobacillus profundus sp. nov., isolated from a deep-sea sediment core.</title>
        <authorList>
            <person name="Kim Y.G."/>
            <person name="Choi D.H."/>
            <person name="Hyun S."/>
            <person name="Cho B.C."/>
        </authorList>
    </citation>
    <scope>NUCLEOTIDE SEQUENCE [LARGE SCALE GENOMIC DNA]</scope>
    <source>
        <strain evidence="2 3">DSM 18246</strain>
    </source>
</reference>
<organism evidence="2 3">
    <name type="scientific">Oceanobacillus profundus</name>
    <dbReference type="NCBI Taxonomy" id="372463"/>
    <lineage>
        <taxon>Bacteria</taxon>
        <taxon>Bacillati</taxon>
        <taxon>Bacillota</taxon>
        <taxon>Bacilli</taxon>
        <taxon>Bacillales</taxon>
        <taxon>Bacillaceae</taxon>
        <taxon>Oceanobacillus</taxon>
    </lineage>
</organism>
<dbReference type="Pfam" id="PF25297">
    <property type="entry name" value="DUF7878"/>
    <property type="match status" value="1"/>
</dbReference>
<sequence>MNIKLSFILNTVKPNETESQYSSYDIGFIEGELKISLNERVFFYDPYINLAELGIQLGEWIQQVQKGYRVNMNYETIDHDEVILNFLHVAKDNWHIFSIWQDFESKEFITTAKLVEAVKEYLYGLNNELKAIDYVVKLDKYLK</sequence>
<name>A0A417YAJ1_9BACI</name>
<proteinExistence type="predicted"/>
<dbReference type="InterPro" id="IPR057200">
    <property type="entry name" value="DUF7878"/>
</dbReference>
<evidence type="ECO:0000313" key="3">
    <source>
        <dbReference type="Proteomes" id="UP000285456"/>
    </source>
</evidence>
<dbReference type="EMBL" id="QWEH01000024">
    <property type="protein sequence ID" value="RHW29526.1"/>
    <property type="molecule type" value="Genomic_DNA"/>
</dbReference>
<gene>
    <name evidence="2" type="ORF">D1B32_21895</name>
</gene>